<dbReference type="GO" id="GO:0003677">
    <property type="term" value="F:DNA binding"/>
    <property type="evidence" value="ECO:0007669"/>
    <property type="project" value="UniProtKB-KW"/>
</dbReference>
<dbReference type="Pfam" id="PF13411">
    <property type="entry name" value="MerR_1"/>
    <property type="match status" value="1"/>
</dbReference>
<dbReference type="PRINTS" id="PR00040">
    <property type="entry name" value="HTHMERR"/>
</dbReference>
<dbReference type="CDD" id="cd04780">
    <property type="entry name" value="HTH_MerR-like_sg5"/>
    <property type="match status" value="1"/>
</dbReference>
<protein>
    <submittedName>
        <fullName evidence="4">DNA-binding transcriptional MerR regulator</fullName>
    </submittedName>
</protein>
<dbReference type="InterPro" id="IPR047057">
    <property type="entry name" value="MerR_fam"/>
</dbReference>
<feature type="domain" description="HTH merR-type" evidence="3">
    <location>
        <begin position="1"/>
        <end position="70"/>
    </location>
</feature>
<dbReference type="Gene3D" id="1.10.1660.10">
    <property type="match status" value="1"/>
</dbReference>
<reference evidence="4 5" key="1">
    <citation type="submission" date="2021-03" db="EMBL/GenBank/DDBJ databases">
        <title>Sequencing the genomes of 1000 actinobacteria strains.</title>
        <authorList>
            <person name="Klenk H.-P."/>
        </authorList>
    </citation>
    <scope>NUCLEOTIDE SEQUENCE [LARGE SCALE GENOMIC DNA]</scope>
    <source>
        <strain evidence="4 5">DSM 14566</strain>
    </source>
</reference>
<evidence type="ECO:0000313" key="5">
    <source>
        <dbReference type="Proteomes" id="UP001519290"/>
    </source>
</evidence>
<dbReference type="Proteomes" id="UP001519290">
    <property type="component" value="Unassembled WGS sequence"/>
</dbReference>
<comment type="caution">
    <text evidence="4">The sequence shown here is derived from an EMBL/GenBank/DDBJ whole genome shotgun (WGS) entry which is preliminary data.</text>
</comment>
<proteinExistence type="predicted"/>
<dbReference type="EMBL" id="JAGIOD010000001">
    <property type="protein sequence ID" value="MBP2380278.1"/>
    <property type="molecule type" value="Genomic_DNA"/>
</dbReference>
<dbReference type="InterPro" id="IPR000551">
    <property type="entry name" value="MerR-type_HTH_dom"/>
</dbReference>
<dbReference type="PANTHER" id="PTHR30204">
    <property type="entry name" value="REDOX-CYCLING DRUG-SENSING TRANSCRIPTIONAL ACTIVATOR SOXR"/>
    <property type="match status" value="1"/>
</dbReference>
<dbReference type="SMART" id="SM00422">
    <property type="entry name" value="HTH_MERR"/>
    <property type="match status" value="1"/>
</dbReference>
<organism evidence="4 5">
    <name type="scientific">Brachybacterium sacelli</name>
    <dbReference type="NCBI Taxonomy" id="173364"/>
    <lineage>
        <taxon>Bacteria</taxon>
        <taxon>Bacillati</taxon>
        <taxon>Actinomycetota</taxon>
        <taxon>Actinomycetes</taxon>
        <taxon>Micrococcales</taxon>
        <taxon>Dermabacteraceae</taxon>
        <taxon>Brachybacterium</taxon>
    </lineage>
</organism>
<name>A0ABS4WVP8_9MICO</name>
<keyword evidence="1 4" id="KW-0238">DNA-binding</keyword>
<accession>A0ABS4WVP8</accession>
<dbReference type="SUPFAM" id="SSF46955">
    <property type="entry name" value="Putative DNA-binding domain"/>
    <property type="match status" value="1"/>
</dbReference>
<gene>
    <name evidence="4" type="ORF">JOF43_000235</name>
</gene>
<dbReference type="PROSITE" id="PS50937">
    <property type="entry name" value="HTH_MERR_2"/>
    <property type="match status" value="1"/>
</dbReference>
<keyword evidence="5" id="KW-1185">Reference proteome</keyword>
<evidence type="ECO:0000256" key="1">
    <source>
        <dbReference type="ARBA" id="ARBA00023125"/>
    </source>
</evidence>
<dbReference type="InterPro" id="IPR009061">
    <property type="entry name" value="DNA-bd_dom_put_sf"/>
</dbReference>
<dbReference type="PANTHER" id="PTHR30204:SF98">
    <property type="entry name" value="HTH-TYPE TRANSCRIPTIONAL REGULATOR ADHR"/>
    <property type="match status" value="1"/>
</dbReference>
<evidence type="ECO:0000259" key="3">
    <source>
        <dbReference type="PROSITE" id="PS50937"/>
    </source>
</evidence>
<evidence type="ECO:0000256" key="2">
    <source>
        <dbReference type="SAM" id="MobiDB-lite"/>
    </source>
</evidence>
<feature type="region of interest" description="Disordered" evidence="2">
    <location>
        <begin position="88"/>
        <end position="119"/>
    </location>
</feature>
<dbReference type="RefSeq" id="WP_209898017.1">
    <property type="nucleotide sequence ID" value="NZ_BAAAJW010000006.1"/>
</dbReference>
<sequence length="221" mass="23938">MRISALAARSDVPVGTIKYYVREGLVPPGRQTSRTTAEYDESHVERLRLVRALTDTGGLGITAVRRVVAVIDAPAPARLDVLATAHDALTGGEVPEPDEADGEARESDEGDGSDSEGRARRWAAQRGWFMSEGDAVIGRLERAWAACEQADVIVDEAMLDQYADAVEQVARVDVTSVPVGAEGAVRRVVVGTVLTEPVLSALRLLAQRQVSLQRYRHDERP</sequence>
<evidence type="ECO:0000313" key="4">
    <source>
        <dbReference type="EMBL" id="MBP2380278.1"/>
    </source>
</evidence>